<accession>A0ABR1B8K3</accession>
<evidence type="ECO:0000256" key="1">
    <source>
        <dbReference type="SAM" id="MobiDB-lite"/>
    </source>
</evidence>
<evidence type="ECO:0000313" key="3">
    <source>
        <dbReference type="Proteomes" id="UP001359485"/>
    </source>
</evidence>
<keyword evidence="3" id="KW-1185">Reference proteome</keyword>
<reference evidence="2 3" key="1">
    <citation type="submission" date="2023-09" db="EMBL/GenBank/DDBJ databases">
        <title>Genomes of two closely related lineages of the louse Polyplax serrata with different host specificities.</title>
        <authorList>
            <person name="Martinu J."/>
            <person name="Tarabai H."/>
            <person name="Stefka J."/>
            <person name="Hypsa V."/>
        </authorList>
    </citation>
    <scope>NUCLEOTIDE SEQUENCE [LARGE SCALE GENOMIC DNA]</scope>
    <source>
        <strain evidence="2">98ZLc_SE</strain>
    </source>
</reference>
<dbReference type="EMBL" id="JAWJWF010000002">
    <property type="protein sequence ID" value="KAK6638121.1"/>
    <property type="molecule type" value="Genomic_DNA"/>
</dbReference>
<feature type="compositionally biased region" description="Basic and acidic residues" evidence="1">
    <location>
        <begin position="176"/>
        <end position="186"/>
    </location>
</feature>
<proteinExistence type="predicted"/>
<organism evidence="2 3">
    <name type="scientific">Polyplax serrata</name>
    <name type="common">Common mouse louse</name>
    <dbReference type="NCBI Taxonomy" id="468196"/>
    <lineage>
        <taxon>Eukaryota</taxon>
        <taxon>Metazoa</taxon>
        <taxon>Ecdysozoa</taxon>
        <taxon>Arthropoda</taxon>
        <taxon>Hexapoda</taxon>
        <taxon>Insecta</taxon>
        <taxon>Pterygota</taxon>
        <taxon>Neoptera</taxon>
        <taxon>Paraneoptera</taxon>
        <taxon>Psocodea</taxon>
        <taxon>Troctomorpha</taxon>
        <taxon>Phthiraptera</taxon>
        <taxon>Anoplura</taxon>
        <taxon>Polyplacidae</taxon>
        <taxon>Polyplax</taxon>
    </lineage>
</organism>
<sequence>MTTFDVGKNLTNLPQECEAGLPESRPAPVPGWKMRTPKKKKREIFDEKSYASEFDSTKAFIKTYSSLSSLSCCAGPSRRCLVTRRSFEEEETTLSQRTQNVDSAATVASLRVPSNPHETGSFGLFLTPETMFNFLDESKDVHGPSETILRILKSVQSEFPCPTRPVVSVEGSPSPEETKTDGEEKKGGKKLLPGFIFRKCRSGNSLTMMSFDPREKEKKMVADRGRPKSRSQIMFGVSRRKHLAGRGERVAGWSGGFGQVKSI</sequence>
<dbReference type="Proteomes" id="UP001359485">
    <property type="component" value="Unassembled WGS sequence"/>
</dbReference>
<protein>
    <submittedName>
        <fullName evidence="2">Uncharacterized protein</fullName>
    </submittedName>
</protein>
<comment type="caution">
    <text evidence="2">The sequence shown here is derived from an EMBL/GenBank/DDBJ whole genome shotgun (WGS) entry which is preliminary data.</text>
</comment>
<name>A0ABR1B8K3_POLSC</name>
<feature type="region of interest" description="Disordered" evidence="1">
    <location>
        <begin position="16"/>
        <end position="38"/>
    </location>
</feature>
<evidence type="ECO:0000313" key="2">
    <source>
        <dbReference type="EMBL" id="KAK6638121.1"/>
    </source>
</evidence>
<gene>
    <name evidence="2" type="ORF">RUM44_008546</name>
</gene>
<feature type="region of interest" description="Disordered" evidence="1">
    <location>
        <begin position="163"/>
        <end position="189"/>
    </location>
</feature>